<dbReference type="Pfam" id="PF17857">
    <property type="entry name" value="AAA_lid_1"/>
    <property type="match status" value="1"/>
</dbReference>
<dbReference type="Gene3D" id="1.20.140.100">
    <property type="entry name" value="Dynein heavy chain, N-terminal domain 2"/>
    <property type="match status" value="1"/>
</dbReference>
<dbReference type="PANTHER" id="PTHR45703:SF35">
    <property type="entry name" value="DYNEIN HEAVY CHAIN"/>
    <property type="match status" value="1"/>
</dbReference>
<dbReference type="InterPro" id="IPR042219">
    <property type="entry name" value="AAA_lid_11_sf"/>
</dbReference>
<dbReference type="Gene3D" id="1.20.920.20">
    <property type="match status" value="1"/>
</dbReference>
<dbReference type="GO" id="GO:0051959">
    <property type="term" value="F:dynein light intermediate chain binding"/>
    <property type="evidence" value="ECO:0007669"/>
    <property type="project" value="InterPro"/>
</dbReference>
<dbReference type="FunFam" id="1.20.920.30:FF:000002">
    <property type="entry name" value="Dynein axonemal heavy chain 3"/>
    <property type="match status" value="1"/>
</dbReference>
<dbReference type="Gene3D" id="1.20.1270.280">
    <property type="match status" value="1"/>
</dbReference>
<keyword evidence="5" id="KW-0547">Nucleotide-binding</keyword>
<keyword evidence="17" id="KW-1185">Reference proteome</keyword>
<evidence type="ECO:0000256" key="1">
    <source>
        <dbReference type="ARBA" id="ARBA00004430"/>
    </source>
</evidence>
<dbReference type="GO" id="GO:0005874">
    <property type="term" value="C:microtubule"/>
    <property type="evidence" value="ECO:0007669"/>
    <property type="project" value="UniProtKB-KW"/>
</dbReference>
<dbReference type="Gene3D" id="6.10.140.1060">
    <property type="match status" value="1"/>
</dbReference>
<feature type="compositionally biased region" description="Acidic residues" evidence="14">
    <location>
        <begin position="4076"/>
        <end position="4091"/>
    </location>
</feature>
<dbReference type="InterPro" id="IPR042222">
    <property type="entry name" value="Dynein_2_N"/>
</dbReference>
<dbReference type="InterPro" id="IPR024743">
    <property type="entry name" value="Dynein_HC_stalk"/>
</dbReference>
<dbReference type="Pfam" id="PF12781">
    <property type="entry name" value="AAA_9"/>
    <property type="match status" value="1"/>
</dbReference>
<feature type="region of interest" description="Disordered" evidence="14">
    <location>
        <begin position="104"/>
        <end position="142"/>
    </location>
</feature>
<dbReference type="FunFam" id="1.10.8.710:FF:000004">
    <property type="entry name" value="Dynein axonemal heavy chain 6"/>
    <property type="match status" value="1"/>
</dbReference>
<dbReference type="GO" id="GO:0005524">
    <property type="term" value="F:ATP binding"/>
    <property type="evidence" value="ECO:0007669"/>
    <property type="project" value="UniProtKB-KW"/>
</dbReference>
<keyword evidence="6" id="KW-0067">ATP-binding</keyword>
<evidence type="ECO:0000256" key="5">
    <source>
        <dbReference type="ARBA" id="ARBA00022741"/>
    </source>
</evidence>
<dbReference type="GO" id="GO:0045505">
    <property type="term" value="F:dynein intermediate chain binding"/>
    <property type="evidence" value="ECO:0007669"/>
    <property type="project" value="InterPro"/>
</dbReference>
<dbReference type="InterPro" id="IPR043160">
    <property type="entry name" value="Dynein_C_barrel"/>
</dbReference>
<evidence type="ECO:0000256" key="3">
    <source>
        <dbReference type="ARBA" id="ARBA00022490"/>
    </source>
</evidence>
<feature type="compositionally biased region" description="Acidic residues" evidence="14">
    <location>
        <begin position="2043"/>
        <end position="2056"/>
    </location>
</feature>
<evidence type="ECO:0000313" key="16">
    <source>
        <dbReference type="EMBL" id="GBG33042.1"/>
    </source>
</evidence>
<feature type="compositionally biased region" description="Basic and acidic residues" evidence="14">
    <location>
        <begin position="70"/>
        <end position="79"/>
    </location>
</feature>
<keyword evidence="9" id="KW-0969">Cilium</keyword>
<comment type="caution">
    <text evidence="16">The sequence shown here is derived from an EMBL/GenBank/DDBJ whole genome shotgun (WGS) entry which is preliminary data.</text>
</comment>
<accession>A0A2R5GQ89</accession>
<feature type="compositionally biased region" description="Basic and acidic residues" evidence="14">
    <location>
        <begin position="4092"/>
        <end position="4102"/>
    </location>
</feature>
<feature type="compositionally biased region" description="Polar residues" evidence="14">
    <location>
        <begin position="35"/>
        <end position="44"/>
    </location>
</feature>
<evidence type="ECO:0000256" key="8">
    <source>
        <dbReference type="ARBA" id="ARBA00023054"/>
    </source>
</evidence>
<dbReference type="Pfam" id="PF08393">
    <property type="entry name" value="DHC_N2"/>
    <property type="match status" value="1"/>
</dbReference>
<dbReference type="GO" id="GO:0005930">
    <property type="term" value="C:axoneme"/>
    <property type="evidence" value="ECO:0007669"/>
    <property type="project" value="UniProtKB-SubCell"/>
</dbReference>
<dbReference type="InterPro" id="IPR026983">
    <property type="entry name" value="DHC"/>
</dbReference>
<feature type="domain" description="AAA+ ATPase" evidence="15">
    <location>
        <begin position="1853"/>
        <end position="2121"/>
    </location>
</feature>
<dbReference type="Gene3D" id="3.10.490.20">
    <property type="match status" value="1"/>
</dbReference>
<dbReference type="GO" id="GO:0003341">
    <property type="term" value="P:cilium movement"/>
    <property type="evidence" value="ECO:0007669"/>
    <property type="project" value="UniProtKB-ARBA"/>
</dbReference>
<dbReference type="Pfam" id="PF03028">
    <property type="entry name" value="Dynein_heavy"/>
    <property type="match status" value="1"/>
</dbReference>
<dbReference type="GO" id="GO:0008569">
    <property type="term" value="F:minus-end-directed microtubule motor activity"/>
    <property type="evidence" value="ECO:0007669"/>
    <property type="project" value="InterPro"/>
</dbReference>
<evidence type="ECO:0000256" key="12">
    <source>
        <dbReference type="ARBA" id="ARBA00023273"/>
    </source>
</evidence>
<dbReference type="GO" id="GO:0030286">
    <property type="term" value="C:dynein complex"/>
    <property type="evidence" value="ECO:0007669"/>
    <property type="project" value="UniProtKB-KW"/>
</dbReference>
<dbReference type="Pfam" id="PF12777">
    <property type="entry name" value="MT"/>
    <property type="match status" value="1"/>
</dbReference>
<feature type="coiled-coil region" evidence="13">
    <location>
        <begin position="3149"/>
        <end position="3214"/>
    </location>
</feature>
<evidence type="ECO:0000259" key="15">
    <source>
        <dbReference type="SMART" id="SM00382"/>
    </source>
</evidence>
<evidence type="ECO:0000256" key="6">
    <source>
        <dbReference type="ARBA" id="ARBA00022840"/>
    </source>
</evidence>
<keyword evidence="10" id="KW-0505">Motor protein</keyword>
<dbReference type="FunFam" id="3.40.50.300:FF:002141">
    <property type="entry name" value="Dynein heavy chain"/>
    <property type="match status" value="1"/>
</dbReference>
<evidence type="ECO:0000256" key="11">
    <source>
        <dbReference type="ARBA" id="ARBA00023212"/>
    </source>
</evidence>
<dbReference type="Pfam" id="PF18198">
    <property type="entry name" value="AAA_lid_11"/>
    <property type="match status" value="1"/>
</dbReference>
<keyword evidence="11" id="KW-0206">Cytoskeleton</keyword>
<dbReference type="Proteomes" id="UP000241890">
    <property type="component" value="Unassembled WGS sequence"/>
</dbReference>
<name>A0A2R5GQ89_9STRA</name>
<dbReference type="InParanoid" id="A0A2R5GQ89"/>
<dbReference type="Gene3D" id="1.20.920.30">
    <property type="match status" value="1"/>
</dbReference>
<keyword evidence="8 13" id="KW-0175">Coiled coil</keyword>
<feature type="domain" description="AAA+ ATPase" evidence="15">
    <location>
        <begin position="2293"/>
        <end position="2456"/>
    </location>
</feature>
<dbReference type="FunFam" id="3.10.490.20:FF:000009">
    <property type="entry name" value="Dynein heavy chain 4"/>
    <property type="match status" value="1"/>
</dbReference>
<reference evidence="16 17" key="1">
    <citation type="submission" date="2017-12" db="EMBL/GenBank/DDBJ databases">
        <title>Sequencing, de novo assembly and annotation of complete genome of a new Thraustochytrid species, strain FCC1311.</title>
        <authorList>
            <person name="Sedici K."/>
            <person name="Godart F."/>
            <person name="Aiese Cigliano R."/>
            <person name="Sanseverino W."/>
            <person name="Barakat M."/>
            <person name="Ortet P."/>
            <person name="Marechal E."/>
            <person name="Cagnac O."/>
            <person name="Amato A."/>
        </authorList>
    </citation>
    <scope>NUCLEOTIDE SEQUENCE [LARGE SCALE GENOMIC DNA]</scope>
</reference>
<dbReference type="InterPro" id="IPR013602">
    <property type="entry name" value="Dynein_heavy_linker"/>
</dbReference>
<keyword evidence="3" id="KW-0963">Cytoplasm</keyword>
<keyword evidence="7" id="KW-0243">Dynein</keyword>
<dbReference type="PANTHER" id="PTHR45703">
    <property type="entry name" value="DYNEIN HEAVY CHAIN"/>
    <property type="match status" value="1"/>
</dbReference>
<proteinExistence type="inferred from homology"/>
<dbReference type="Gene3D" id="3.40.50.300">
    <property type="entry name" value="P-loop containing nucleotide triphosphate hydrolases"/>
    <property type="match status" value="5"/>
</dbReference>
<dbReference type="FunFam" id="3.40.50.300:FF:000223">
    <property type="entry name" value="Dynein heavy chain 3, axonemal"/>
    <property type="match status" value="1"/>
</dbReference>
<dbReference type="SUPFAM" id="SSF52540">
    <property type="entry name" value="P-loop containing nucleoside triphosphate hydrolases"/>
    <property type="match status" value="4"/>
</dbReference>
<evidence type="ECO:0000256" key="2">
    <source>
        <dbReference type="ARBA" id="ARBA00008887"/>
    </source>
</evidence>
<dbReference type="InterPro" id="IPR042228">
    <property type="entry name" value="Dynein_linker_3"/>
</dbReference>
<protein>
    <submittedName>
        <fullName evidence="16">Dynein heavy chain 7, axonemal</fullName>
    </submittedName>
</protein>
<dbReference type="Pfam" id="PF12774">
    <property type="entry name" value="AAA_6"/>
    <property type="match status" value="1"/>
</dbReference>
<dbReference type="FunFam" id="3.40.50.300:FF:000044">
    <property type="entry name" value="Dynein heavy chain 5, axonemal"/>
    <property type="match status" value="1"/>
</dbReference>
<dbReference type="Gene3D" id="1.10.8.710">
    <property type="match status" value="1"/>
</dbReference>
<dbReference type="Pfam" id="PF12780">
    <property type="entry name" value="AAA_8"/>
    <property type="match status" value="1"/>
</dbReference>
<evidence type="ECO:0000313" key="17">
    <source>
        <dbReference type="Proteomes" id="UP000241890"/>
    </source>
</evidence>
<dbReference type="Gene3D" id="1.10.472.130">
    <property type="match status" value="1"/>
</dbReference>
<feature type="region of interest" description="Disordered" evidence="14">
    <location>
        <begin position="1"/>
        <end position="84"/>
    </location>
</feature>
<gene>
    <name evidence="16" type="ORF">FCC1311_092662</name>
</gene>
<dbReference type="InterPro" id="IPR024317">
    <property type="entry name" value="Dynein_heavy_chain_D4_dom"/>
</dbReference>
<dbReference type="InterPro" id="IPR041228">
    <property type="entry name" value="Dynein_C"/>
</dbReference>
<dbReference type="Gene3D" id="1.20.58.1120">
    <property type="match status" value="1"/>
</dbReference>
<dbReference type="EMBL" id="BEYU01000140">
    <property type="protein sequence ID" value="GBG33042.1"/>
    <property type="molecule type" value="Genomic_DNA"/>
</dbReference>
<dbReference type="Gene3D" id="1.10.8.1220">
    <property type="match status" value="1"/>
</dbReference>
<feature type="compositionally biased region" description="Acidic residues" evidence="14">
    <location>
        <begin position="500"/>
        <end position="529"/>
    </location>
</feature>
<feature type="compositionally biased region" description="Polar residues" evidence="14">
    <location>
        <begin position="1"/>
        <end position="10"/>
    </location>
</feature>
<comment type="similarity">
    <text evidence="2">Belongs to the dynein heavy chain family.</text>
</comment>
<dbReference type="InterPro" id="IPR004273">
    <property type="entry name" value="Dynein_heavy_D6_P-loop"/>
</dbReference>
<dbReference type="InterPro" id="IPR041658">
    <property type="entry name" value="AAA_lid_11"/>
</dbReference>
<evidence type="ECO:0000256" key="13">
    <source>
        <dbReference type="SAM" id="Coils"/>
    </source>
</evidence>
<dbReference type="InterPro" id="IPR035699">
    <property type="entry name" value="AAA_6"/>
</dbReference>
<dbReference type="FunFam" id="1.20.920.20:FF:000006">
    <property type="entry name" value="Dynein, axonemal, heavy chain 6"/>
    <property type="match status" value="1"/>
</dbReference>
<dbReference type="Gene3D" id="3.20.180.20">
    <property type="entry name" value="Dynein heavy chain, N-terminal domain 2"/>
    <property type="match status" value="1"/>
</dbReference>
<dbReference type="OrthoDB" id="5593012at2759"/>
<dbReference type="FunFam" id="3.40.50.300:FF:000353">
    <property type="entry name" value="Dynein axonemal heavy chain 1"/>
    <property type="match status" value="1"/>
</dbReference>
<comment type="subcellular location">
    <subcellularLocation>
        <location evidence="1">Cytoplasm</location>
        <location evidence="1">Cytoskeleton</location>
        <location evidence="1">Cilium axoneme</location>
    </subcellularLocation>
</comment>
<evidence type="ECO:0000256" key="10">
    <source>
        <dbReference type="ARBA" id="ARBA00023175"/>
    </source>
</evidence>
<evidence type="ECO:0000256" key="14">
    <source>
        <dbReference type="SAM" id="MobiDB-lite"/>
    </source>
</evidence>
<dbReference type="InterPro" id="IPR043157">
    <property type="entry name" value="Dynein_AAA1S"/>
</dbReference>
<dbReference type="FunFam" id="1.20.140.100:FF:000004">
    <property type="entry name" value="Dynein axonemal heavy chain 6"/>
    <property type="match status" value="1"/>
</dbReference>
<dbReference type="FunFam" id="1.10.8.1220:FF:000001">
    <property type="entry name" value="Dynein axonemal heavy chain 5"/>
    <property type="match status" value="1"/>
</dbReference>
<dbReference type="FunFam" id="1.10.8.720:FF:000001">
    <property type="entry name" value="dynein heavy chain 7, axonemal"/>
    <property type="match status" value="1"/>
</dbReference>
<dbReference type="InterPro" id="IPR027417">
    <property type="entry name" value="P-loop_NTPase"/>
</dbReference>
<dbReference type="InterPro" id="IPR003593">
    <property type="entry name" value="AAA+_ATPase"/>
</dbReference>
<keyword evidence="12" id="KW-0966">Cell projection</keyword>
<dbReference type="InterPro" id="IPR041589">
    <property type="entry name" value="DNAH3_AAA_lid_1"/>
</dbReference>
<dbReference type="Gene3D" id="1.10.8.720">
    <property type="entry name" value="Region D6 of dynein motor"/>
    <property type="match status" value="1"/>
</dbReference>
<feature type="region of interest" description="Disordered" evidence="14">
    <location>
        <begin position="492"/>
        <end position="536"/>
    </location>
</feature>
<keyword evidence="4" id="KW-0493">Microtubule</keyword>
<dbReference type="Pfam" id="PF18199">
    <property type="entry name" value="Dynein_C"/>
    <property type="match status" value="1"/>
</dbReference>
<dbReference type="FunFam" id="1.20.58.1120:FF:000001">
    <property type="entry name" value="dynein heavy chain 2, axonemal"/>
    <property type="match status" value="1"/>
</dbReference>
<organism evidence="16 17">
    <name type="scientific">Hondaea fermentalgiana</name>
    <dbReference type="NCBI Taxonomy" id="2315210"/>
    <lineage>
        <taxon>Eukaryota</taxon>
        <taxon>Sar</taxon>
        <taxon>Stramenopiles</taxon>
        <taxon>Bigyra</taxon>
        <taxon>Labyrinthulomycetes</taxon>
        <taxon>Thraustochytrida</taxon>
        <taxon>Thraustochytriidae</taxon>
        <taxon>Hondaea</taxon>
    </lineage>
</organism>
<dbReference type="SMART" id="SM00382">
    <property type="entry name" value="AAA"/>
    <property type="match status" value="3"/>
</dbReference>
<feature type="compositionally biased region" description="Basic and acidic residues" evidence="14">
    <location>
        <begin position="2057"/>
        <end position="2073"/>
    </location>
</feature>
<sequence>MPSKPTTGIRNDNADVEEGKHDGSANVKLSFQYPAVSQEQTARASSAGGKTSKKNGGLSKLQRKFAKQSANREERDEGLRGSNIAMPNLLPDLAFAKEDDFASAMNSRKRSPRVQVDADALFTQSARSPRAEKASMAEPLPFTESVKQLPDLKTSEEAIAFFARHREEDGASLALVANQEKTFAPLKFVTLNRAPAKIKQNPYDLVVVEPAHINPDEYYIMTATSVMQFGNGSSANDKHKRAGAPDANAVSQVALPGRLGRAIPTDIMNMPQWIHESTCFRVISNLSTFKYQHERKAMSRWRAAVRYIKFCRIKRRVEHQLLMVRPHFAEALRSAMRELHHFMENSPFELDARRASLLPNFAQKQTDQLEGRILHGLQHAGSSIGQGVVRATQALRKDLRQHKERLLRNKNIINVATKSMAEARLEKETTIRAIRTLEYDLLRLPDFCRMVNYVILGRMLHYIIDAYAQLVDFVATSSTGVFKVNVELRSEEVEVKRPEGEDDDDEDEEDEEEEDEDDDDADEDIDADGNGEQKTKRKKVKTTRVVFHAIDPTETEMFGAFTDFCTKLLATVDSFPLLMIPDRAASVEEMQPYDPEYARGTAENRLSEMTSLTATCADFDSLTDTFGQLYAVITQAYAEGNVFGTSVKDRFQEIYLGLTSFDAEAYVASRPDYLTLKRDLHMYQDWGKDIANMKLETKCGSLVIIETRSFKEALLAYLALPMDTCKAYLETLGHDQVIDLIAKYRKACTELEVDPNASLTSHAEYVEHYNVHVGAQKFHDRSFELVQDIYVLMKTFQVKHSIEDAARLEELAEEKTRFEESLARGRNHIAAHNNAYVDKLKAGITSMEEFCDQMTLQLTREPFNDPEQSPEEMVDILGKLKVKWDVQLEKAKQYAHQMELLVGGKKKPEDKPTTTYNFEVGAVENCRMLLERRQSIWGCLARWNADHDRWWNTDMTILLNPERNEDGLDGPQLERVVDEYFQEAVGYNRKYKGDEVVEILLAAIRVTRSKADFVALFGHPSLRERHYRQMYTEVFRIPFVDEKGIVHDPVIPEDEAAAAAAAAAQAAAEAQNAGGPQAEGGDLIAEKSKGTDADAEAEDPDPTVVTIAGMAEHGLFEEKNTEPLEEICGAAAKEYSLMKAMDKMEEDWEPLAFAVLEYKDTGTSIFRSMDEIEQTLDDQLVRTQAMRASRYIKTMEERCIAWEQRLKDLEAIISNRLAMQGTWLYLEPIFSSADICKQMPSEAKMFKKVDRLWRDSMEKTMEDLNVMAVFQQEGLLPKLKRANEMLDEIQKGLADYLNAKRVFFPRFFFLSNEELLEILSETKDPKRVQPHLIKCFEGISSLEFTNTMDIRAMISSEGEVVPFTYDEVKEKIINPNEAGGCVEIWLDQIQNIMRKTVAHVFDEAIVDYRDKDRIQWLQLWPGQVVLGVTQTYWTQECTAAISEGPAAVQAYADKLTGYINDIIQLVRGKIDKLVRKTVSPLVVLDVHARDVTEELARLGTSDPNDFDWLCQLRYYWYEGRASALSGDPGSVSCRMINAERLYGYEYLGNSMRLVITPLTDRCYRTLMGAVHLDYGGAPAGPAGTGKTETTKDLGKAIAIQCVVYNCSDSLDYKAMGKFFKGLAGTGAWACFDEFNRINLEVLSVVAQQILTISRAKVAKVDTFEFEGVMIKLRVTCNVFITMNPGYAGRQELPDNLKALFRDVAMMVPDYAMIGQIILYSMGYLEGFKLAKKIVMTYKLCSEQLSNQSHYDYGMRAVMAVLRAAGNLKQQQPEEDENILCLRSIIDVNLPKFLAPDVPLFNGIVSDLFPGIKLPDVDYSIMDSAIREVCREWRLDPTEYFLTKVHEVYEMMIVRHGFMVVGLPFAGKTTSLKMLQRVLTLLKERFPEDPRWTKVHTAIMNPKSITMGQLYGEFDPVSHEWTDGVLAIAYRNFSTNPPKIGAVEDRKWVWFDGPVDAIWIENMNTVLDDNKKLCLMNGEMIMMTPTMSMIFEPMDLEVASPATVSRVGVIYMEPFRVGWQPVLKSWLMKYGTLNLPPVFRIGIDDQEGTGDKAEEEEKNGGDGKKKPAKGKKDAAEEEDPDAPGFVLDEEQTRLLMTLCDWLIDPAISFLRKDCRSFVPTLDQTLVVSFLRLMEAMLLEATAAKVSIDQGMIENTFLFCLVWAVGGIVDAESRTLLSDFLRRFMKDATVVDVPEMKAVNTLLMLRGWKCPFESGSYEFLSPMPDEGLLFDYCFIGGGSKTIGSPEVKKSAKTWMSWTDTFVLPQLDKDAEFSSLVIPTKVTAQMERIVVLNLLNSFPVLVVGPTGTGKSMFIGQILSQSVDQDVYKTVPVAFTAKTSANQTQEIVDGKIDKRRRGIYGPPMGNKCVVFVDDLNMPEVEEYGAQPPIEILRQLVDNGGWFDLVEKDFHQIVDTQLISAMCPPGGSRNHITPRMLRHFSILCVSSFDGDTMKLIFNTILSWHMGAQDMPADVAGLSTRLVDATLQVYTQAIENLLPTPLKSHYTFNLRDFSRIVQGVMLVSRSDDFNAAGLRRLWIHETCRVMMDRLIDVDDQEWFVSALDEALADHLDEPGGVAAATRHLRADDDADATSGAEGGEGETVLDSLRKLFFGSYANPDNPKRPYVEVNDVPGLVPLMQDYLELYNAESKTPMDLVMFVFAIEHISRIARVLGMPRGNLLLVGVGGSGRQSLTRLAAFVADYSLIQVELAKNYTEVEWREDLQEVLKGAGTGSKPMVFLFCDTQIKYESFIEDINCMLNTGEVPNLFPLDVRMEILDRMQKIVKELGIKDASLNELWRMFIDRVRSRLHVVLAFSPIGSAFRDRLRKFPSLVNCCTIDWFFAWPKDALVAVARTFLGSVELDADVREEIVDTCQYMHLSISDLSERMRNELRRINYVTPTSYLELIRSFKGSLASCRDHVNGQRRRYEIGLEKLAFAAEQVGTMQQELTDLIPVLEKSKKETNELMAVIEQKLPGVEAMKKTVSEEAAIVQVQADECSAMKQECENDLAEAVPLLEDAMKALDTLKPGDITEVKAMKTPPAGVVLVMSAVCQMMGVKSERIKDPNDPTKKIEDYWGPSKKHLLGDPKFLQRLKDYDKDNISEKVIAILRAKYVNNPDFEPSKIKQASVAAFGLCKWVRAMESYDKVAKVVAPKKAKLKETEATLSETMDKLNQKKAELQTVVDDLAALETNLEEAKQKKDKLESDVDLCEKKLVRAKQLIDGLGGEKVRWTQNVADLKDEYVLLTGNVLISAGVIAYLGAFTAEYRDDVVERWTTLCREKKIPSKDDPSLFQTLGDPVTVRSWNVNGLPTDAFSVDNAIVLFNSRRWPLMIDPQGQANKWIRNLEGENGLKVIKLSDPNYMRTVENAVQFGSPVLLENIYEEIDPSFEPLLQKATFKQGGVQCIRLGDSVVEYSDSFRFYITTKLRNPHYLPEVAVKVTLLNFMITPAGLQDQMLAKVVKAEQPELAAEKERLIVDGANNAAKLKQCEDEILQILSSSSGNILEDESAIETLKSSKVLADDIKEKQAVAVVTEKKIDEVRAGYVPVAYHAQILYFCIADLANIEPTYQYSLEWFGNLFLKAIDDSEPCDDLEKRLDILNEFFTYTLYCNVCRSLLEKDKLLFSFLLCVRILFGRNEINGQEWLFLLTGGVATDNPYPNPCPEWLGEKGWGEICRLADLPAFSGLRESMAAFKSGFQAIYDAADAHQMPLPDTWEDKMSSFQKMLVLRCLRPDKVSLAVQDFVIEKMGDRFVKPPSFNLGACYSDASYLTPLVFVLSAGSDPMSAIIKLSEEIHARVESISLGQGQGIKAEAMIEKAQGAENEKIWVVLQNCHLAVSWMPALERIVELTSEATCNRQYRLWCTTYPTDDFPVSILQNSVKMTLEPPRGLRANILSSYLQDPIAEPGFMDMVVSRPVEWRKLLFSLSFFHAIVQERVKFGPSGYNVPYEFSESDRIISTRQLAEFLDLYDQLPFAALRYTCGQCNYGGRVTDDKDRRCLMSILNLFYNDGVLEDGYQFSPSGAYVMPEDTDHQGYLSYIEKLPLADKPDVFGLHENAAITKGIGETNLLFNSLLLCQKAEQAGGEEEEEEEKAGDDEEKDKAEVEKKEDEDATPAASGPMSDEDTIFSIADSILEKMPATYNMELAELKYPVRWEQSMNTVLCQELSRFNNLINCVVNSLKEVKKAVRGLVVMSEELEKVAQALLFGLVPKKWLASSYPSLKPLAGYVSDLLGRLDFFQKWLDDENGLPPPTFWISGFYFTQAFLTGSLQNFARKYGLEIDTIDFEFIMLSQDPHEVTEPPEDGVIVYGLFIDGARFCKERMILTESLPKVLISPAPMMLFQPCKKDDMKKSHVYEAPCYRTSERRGILSTTGHSTNFIMLISVPIDETKTQDTFIRGGVALLASTDD</sequence>
<feature type="domain" description="AAA+ ATPase" evidence="15">
    <location>
        <begin position="1574"/>
        <end position="1711"/>
    </location>
</feature>
<dbReference type="InterPro" id="IPR035706">
    <property type="entry name" value="AAA_9"/>
</dbReference>
<feature type="region of interest" description="Disordered" evidence="14">
    <location>
        <begin position="2043"/>
        <end position="2082"/>
    </location>
</feature>
<dbReference type="FunFam" id="3.20.180.20:FF:000003">
    <property type="entry name" value="Dynein heavy chain 12, axonemal"/>
    <property type="match status" value="1"/>
</dbReference>
<feature type="region of interest" description="Disordered" evidence="14">
    <location>
        <begin position="4074"/>
        <end position="4116"/>
    </location>
</feature>
<dbReference type="FunFam" id="3.40.50.300:FF:000362">
    <property type="entry name" value="Dynein, axonemal, heavy chain 6"/>
    <property type="match status" value="1"/>
</dbReference>
<dbReference type="FunFam" id="1.20.1270.280:FF:000001">
    <property type="entry name" value="dynein heavy chain 7, axonemal"/>
    <property type="match status" value="1"/>
</dbReference>
<evidence type="ECO:0000256" key="7">
    <source>
        <dbReference type="ARBA" id="ARBA00023017"/>
    </source>
</evidence>
<dbReference type="InterPro" id="IPR041466">
    <property type="entry name" value="Dynein_AAA5_ext"/>
</dbReference>
<dbReference type="Pfam" id="PF12775">
    <property type="entry name" value="AAA_7"/>
    <property type="match status" value="1"/>
</dbReference>
<evidence type="ECO:0000256" key="4">
    <source>
        <dbReference type="ARBA" id="ARBA00022701"/>
    </source>
</evidence>
<evidence type="ECO:0000256" key="9">
    <source>
        <dbReference type="ARBA" id="ARBA00023069"/>
    </source>
</evidence>
<dbReference type="Pfam" id="PF17852">
    <property type="entry name" value="Dynein_AAA_lid"/>
    <property type="match status" value="1"/>
</dbReference>